<keyword evidence="9" id="KW-1185">Reference proteome</keyword>
<evidence type="ECO:0000256" key="1">
    <source>
        <dbReference type="ARBA" id="ARBA00001541"/>
    </source>
</evidence>
<accession>A0A853FU67</accession>
<dbReference type="CDD" id="cd02440">
    <property type="entry name" value="AdoMet_MTases"/>
    <property type="match status" value="1"/>
</dbReference>
<dbReference type="Pfam" id="PF03705">
    <property type="entry name" value="CheR_N"/>
    <property type="match status" value="1"/>
</dbReference>
<gene>
    <name evidence="8" type="ORF">H0A72_02885</name>
</gene>
<dbReference type="PANTHER" id="PTHR24422:SF19">
    <property type="entry name" value="CHEMOTAXIS PROTEIN METHYLTRANSFERASE"/>
    <property type="match status" value="1"/>
</dbReference>
<dbReference type="InterPro" id="IPR036804">
    <property type="entry name" value="CheR_N_sf"/>
</dbReference>
<organism evidence="8 9">
    <name type="scientific">Parapusillimonas granuli</name>
    <dbReference type="NCBI Taxonomy" id="380911"/>
    <lineage>
        <taxon>Bacteria</taxon>
        <taxon>Pseudomonadati</taxon>
        <taxon>Pseudomonadota</taxon>
        <taxon>Betaproteobacteria</taxon>
        <taxon>Burkholderiales</taxon>
        <taxon>Alcaligenaceae</taxon>
        <taxon>Parapusillimonas</taxon>
    </lineage>
</organism>
<evidence type="ECO:0000313" key="9">
    <source>
        <dbReference type="Proteomes" id="UP000559809"/>
    </source>
</evidence>
<comment type="catalytic activity">
    <reaction evidence="1 5">
        <text>L-glutamyl-[protein] + S-adenosyl-L-methionine = [protein]-L-glutamate 5-O-methyl ester + S-adenosyl-L-homocysteine</text>
        <dbReference type="Rhea" id="RHEA:24452"/>
        <dbReference type="Rhea" id="RHEA-COMP:10208"/>
        <dbReference type="Rhea" id="RHEA-COMP:10311"/>
        <dbReference type="ChEBI" id="CHEBI:29973"/>
        <dbReference type="ChEBI" id="CHEBI:57856"/>
        <dbReference type="ChEBI" id="CHEBI:59789"/>
        <dbReference type="ChEBI" id="CHEBI:82795"/>
        <dbReference type="EC" id="2.1.1.80"/>
    </reaction>
</comment>
<evidence type="ECO:0000259" key="7">
    <source>
        <dbReference type="PROSITE" id="PS50123"/>
    </source>
</evidence>
<dbReference type="EMBL" id="JACCEM010000002">
    <property type="protein sequence ID" value="NYT48248.1"/>
    <property type="molecule type" value="Genomic_DNA"/>
</dbReference>
<name>A0A853FU67_9BURK</name>
<feature type="binding site" evidence="6">
    <location>
        <position position="87"/>
    </location>
    <ligand>
        <name>S-adenosyl-L-methionine</name>
        <dbReference type="ChEBI" id="CHEBI:59789"/>
    </ligand>
</feature>
<evidence type="ECO:0000313" key="8">
    <source>
        <dbReference type="EMBL" id="NYT48248.1"/>
    </source>
</evidence>
<keyword evidence="4 5" id="KW-0949">S-adenosyl-L-methionine</keyword>
<dbReference type="Gene3D" id="1.10.155.10">
    <property type="entry name" value="Chemotaxis receptor methyltransferase CheR, N-terminal domain"/>
    <property type="match status" value="1"/>
</dbReference>
<feature type="domain" description="CheR-type methyltransferase" evidence="7">
    <location>
        <begin position="10"/>
        <end position="279"/>
    </location>
</feature>
<dbReference type="InterPro" id="IPR000780">
    <property type="entry name" value="CheR_MeTrfase"/>
</dbReference>
<comment type="function">
    <text evidence="5">Methylation of the membrane-bound methyl-accepting chemotaxis proteins (MCP) to form gamma-glutamyl methyl ester residues in MCP.</text>
</comment>
<dbReference type="PANTHER" id="PTHR24422">
    <property type="entry name" value="CHEMOTAXIS PROTEIN METHYLTRANSFERASE"/>
    <property type="match status" value="1"/>
</dbReference>
<dbReference type="PIRSF" id="PIRSF000410">
    <property type="entry name" value="CheR"/>
    <property type="match status" value="1"/>
</dbReference>
<dbReference type="InterPro" id="IPR029063">
    <property type="entry name" value="SAM-dependent_MTases_sf"/>
</dbReference>
<feature type="binding site" evidence="6">
    <location>
        <begin position="225"/>
        <end position="226"/>
    </location>
    <ligand>
        <name>S-adenosyl-L-methionine</name>
        <dbReference type="ChEBI" id="CHEBI:59789"/>
    </ligand>
</feature>
<evidence type="ECO:0000256" key="6">
    <source>
        <dbReference type="PIRSR" id="PIRSR000410-1"/>
    </source>
</evidence>
<feature type="binding site" evidence="6">
    <location>
        <position position="124"/>
    </location>
    <ligand>
        <name>S-adenosyl-L-methionine</name>
        <dbReference type="ChEBI" id="CHEBI:59789"/>
    </ligand>
</feature>
<evidence type="ECO:0000256" key="5">
    <source>
        <dbReference type="PIRNR" id="PIRNR000410"/>
    </source>
</evidence>
<dbReference type="SUPFAM" id="SSF53335">
    <property type="entry name" value="S-adenosyl-L-methionine-dependent methyltransferases"/>
    <property type="match status" value="1"/>
</dbReference>
<evidence type="ECO:0000256" key="3">
    <source>
        <dbReference type="ARBA" id="ARBA00022679"/>
    </source>
</evidence>
<evidence type="ECO:0000256" key="2">
    <source>
        <dbReference type="ARBA" id="ARBA00022603"/>
    </source>
</evidence>
<feature type="binding site" evidence="6">
    <location>
        <position position="149"/>
    </location>
    <ligand>
        <name>S-adenosyl-L-methionine</name>
        <dbReference type="ChEBI" id="CHEBI:59789"/>
    </ligand>
</feature>
<dbReference type="EC" id="2.1.1.80" evidence="5"/>
<dbReference type="PRINTS" id="PR00996">
    <property type="entry name" value="CHERMTFRASE"/>
</dbReference>
<dbReference type="InterPro" id="IPR026024">
    <property type="entry name" value="Chemotaxis_MeTrfase_CheR"/>
</dbReference>
<dbReference type="SMART" id="SM00138">
    <property type="entry name" value="MeTrc"/>
    <property type="match status" value="1"/>
</dbReference>
<reference evidence="8 9" key="1">
    <citation type="submission" date="2020-07" db="EMBL/GenBank/DDBJ databases">
        <title>Taxonomic revisions and descriptions of new bacterial species based on genomic comparisons in the high-G+C-content subgroup of the family Alcaligenaceae.</title>
        <authorList>
            <person name="Szabo A."/>
            <person name="Felfoldi T."/>
        </authorList>
    </citation>
    <scope>NUCLEOTIDE SEQUENCE [LARGE SCALE GENOMIC DNA]</scope>
    <source>
        <strain evidence="8 9">LMG 24012</strain>
    </source>
</reference>
<dbReference type="Proteomes" id="UP000559809">
    <property type="component" value="Unassembled WGS sequence"/>
</dbReference>
<keyword evidence="3 5" id="KW-0808">Transferase</keyword>
<dbReference type="InterPro" id="IPR050903">
    <property type="entry name" value="Bact_Chemotaxis_MeTrfase"/>
</dbReference>
<protein>
    <recommendedName>
        <fullName evidence="5">Chemotaxis protein methyltransferase</fullName>
        <ecNumber evidence="5">2.1.1.80</ecNumber>
    </recommendedName>
</protein>
<sequence length="279" mass="31757">MSITADSIFTMPDLPEVGHNDFERAARILRARTGIVLGGHKRDMAERTLAMRARRQGLASVKEYLDHLESDSQSEHWETFINSFTINHTAFFREQHHFPILAEFVKTRKKPISVWCCASSTGEEPYSIAITLREACVSPDSGVSILATDIDTHAIERAREGVYSMERVKPVPEEHLRKYFQRGAGKRAGMVRVKPELRNMIEFEVLNLLSPNWPPSQSFDAIFCRNTMIYFDKATQTRILERFAVTLKPGGLLFAGHSENFTYLTKAFRLLGQTVYVAT</sequence>
<dbReference type="GO" id="GO:0032259">
    <property type="term" value="P:methylation"/>
    <property type="evidence" value="ECO:0007669"/>
    <property type="project" value="UniProtKB-KW"/>
</dbReference>
<keyword evidence="2 5" id="KW-0489">Methyltransferase</keyword>
<dbReference type="InterPro" id="IPR022641">
    <property type="entry name" value="CheR_N"/>
</dbReference>
<dbReference type="Gene3D" id="3.40.50.150">
    <property type="entry name" value="Vaccinia Virus protein VP39"/>
    <property type="match status" value="1"/>
</dbReference>
<evidence type="ECO:0000256" key="4">
    <source>
        <dbReference type="ARBA" id="ARBA00022691"/>
    </source>
</evidence>
<feature type="binding site" evidence="6">
    <location>
        <begin position="207"/>
        <end position="208"/>
    </location>
    <ligand>
        <name>S-adenosyl-L-methionine</name>
        <dbReference type="ChEBI" id="CHEBI:59789"/>
    </ligand>
</feature>
<dbReference type="SUPFAM" id="SSF47757">
    <property type="entry name" value="Chemotaxis receptor methyltransferase CheR, N-terminal domain"/>
    <property type="match status" value="1"/>
</dbReference>
<comment type="caution">
    <text evidence="8">The sequence shown here is derived from an EMBL/GenBank/DDBJ whole genome shotgun (WGS) entry which is preliminary data.</text>
</comment>
<dbReference type="InterPro" id="IPR022642">
    <property type="entry name" value="CheR_C"/>
</dbReference>
<dbReference type="PROSITE" id="PS50123">
    <property type="entry name" value="CHER"/>
    <property type="match status" value="1"/>
</dbReference>
<dbReference type="AlphaFoldDB" id="A0A853FU67"/>
<proteinExistence type="predicted"/>
<feature type="binding site" evidence="6">
    <location>
        <position position="93"/>
    </location>
    <ligand>
        <name>S-adenosyl-L-methionine</name>
        <dbReference type="ChEBI" id="CHEBI:59789"/>
    </ligand>
</feature>
<dbReference type="GO" id="GO:0008983">
    <property type="term" value="F:protein-glutamate O-methyltransferase activity"/>
    <property type="evidence" value="ECO:0007669"/>
    <property type="project" value="UniProtKB-EC"/>
</dbReference>
<feature type="binding site" evidence="6">
    <location>
        <position position="89"/>
    </location>
    <ligand>
        <name>S-adenosyl-L-methionine</name>
        <dbReference type="ChEBI" id="CHEBI:59789"/>
    </ligand>
</feature>
<dbReference type="Pfam" id="PF01739">
    <property type="entry name" value="CheR"/>
    <property type="match status" value="1"/>
</dbReference>